<evidence type="ECO:0000313" key="1">
    <source>
        <dbReference type="Proteomes" id="UP000695000"/>
    </source>
</evidence>
<name>A0ABM1MIK6_NICVS</name>
<gene>
    <name evidence="2" type="primary">LOC108561120</name>
</gene>
<keyword evidence="1" id="KW-1185">Reference proteome</keyword>
<evidence type="ECO:0000313" key="2">
    <source>
        <dbReference type="RefSeq" id="XP_017774406.1"/>
    </source>
</evidence>
<protein>
    <submittedName>
        <fullName evidence="2">Uncharacterized protein LOC108561120</fullName>
    </submittedName>
</protein>
<dbReference type="GeneID" id="108561120"/>
<dbReference type="Proteomes" id="UP000695000">
    <property type="component" value="Unplaced"/>
</dbReference>
<reference evidence="2" key="1">
    <citation type="submission" date="2025-08" db="UniProtKB">
        <authorList>
            <consortium name="RefSeq"/>
        </authorList>
    </citation>
    <scope>IDENTIFICATION</scope>
    <source>
        <tissue evidence="2">Whole Larva</tissue>
    </source>
</reference>
<accession>A0ABM1MIK6</accession>
<dbReference type="RefSeq" id="XP_017774406.1">
    <property type="nucleotide sequence ID" value="XM_017918917.1"/>
</dbReference>
<organism evidence="1 2">
    <name type="scientific">Nicrophorus vespilloides</name>
    <name type="common">Boreal carrion beetle</name>
    <dbReference type="NCBI Taxonomy" id="110193"/>
    <lineage>
        <taxon>Eukaryota</taxon>
        <taxon>Metazoa</taxon>
        <taxon>Ecdysozoa</taxon>
        <taxon>Arthropoda</taxon>
        <taxon>Hexapoda</taxon>
        <taxon>Insecta</taxon>
        <taxon>Pterygota</taxon>
        <taxon>Neoptera</taxon>
        <taxon>Endopterygota</taxon>
        <taxon>Coleoptera</taxon>
        <taxon>Polyphaga</taxon>
        <taxon>Staphyliniformia</taxon>
        <taxon>Silphidae</taxon>
        <taxon>Nicrophorinae</taxon>
        <taxon>Nicrophorus</taxon>
    </lineage>
</organism>
<sequence length="109" mass="12335">MNVLVSKLWAETLVRIGERTCAVLNESESVLIPSSFGAQRIQLASNTHTVAYESKYETDEKNSSASSFCFFFAFLLFGSQQSVTEKTRVHWRNVNTIVTDSNRRKQTPP</sequence>
<proteinExistence type="predicted"/>